<feature type="transmembrane region" description="Helical" evidence="6">
    <location>
        <begin position="7"/>
        <end position="40"/>
    </location>
</feature>
<evidence type="ECO:0000256" key="4">
    <source>
        <dbReference type="ARBA" id="ARBA00022989"/>
    </source>
</evidence>
<sequence>MLLNAVVVSVLVIVVLSLLRINVIFALIAAAITAGLMGGLSLKEAVSTMIEGMSGQMETALSYVLLGMFAVMIARSNITSILLKKLISILKGKRGVLLVTIAFVASLSQNVVPVHIAFIPILIPPLLSLFNQMKIDRRAVASALTFGLQAPYIMIPAGFGLIYHGIVAKEMGKNGMPIDVSMFPKVMLIPGLGMIFGLFIALFISYRKERTYVEKENTLVLSTKNEHATTAFTGKHALTLTAILGALGVQLWMESLVLGTLTGILLMFIFRIVCWNEGDEVVQRGVVMMGFIAFVMLLASGYASVLQETGAVKGLVAASGAWLGSNKMLAAAIMLLIGLLITMGIGSSFGTVPIIATIYVPLCAELGFSSLATAALIGTAGALGDAGSPASDSTLGPTSGLNADGQHDHIWDTCVPTFLHYNIPLFIFGFIAAMVL</sequence>
<keyword evidence="2" id="KW-1003">Cell membrane</keyword>
<evidence type="ECO:0000313" key="10">
    <source>
        <dbReference type="Proteomes" id="UP000198956"/>
    </source>
</evidence>
<feature type="transmembrane region" description="Helical" evidence="6">
    <location>
        <begin position="358"/>
        <end position="383"/>
    </location>
</feature>
<reference evidence="9 10" key="1">
    <citation type="submission" date="2016-10" db="EMBL/GenBank/DDBJ databases">
        <authorList>
            <person name="de Groot N.N."/>
        </authorList>
    </citation>
    <scope>NUCLEOTIDE SEQUENCE [LARGE SCALE GENOMIC DNA]</scope>
    <source>
        <strain evidence="9 10">L 420-91</strain>
    </source>
</reference>
<feature type="transmembrane region" description="Helical" evidence="6">
    <location>
        <begin position="418"/>
        <end position="435"/>
    </location>
</feature>
<dbReference type="EMBL" id="FNDE01000003">
    <property type="protein sequence ID" value="SDG80095.1"/>
    <property type="molecule type" value="Genomic_DNA"/>
</dbReference>
<dbReference type="AlphaFoldDB" id="A0A1G7X7E4"/>
<feature type="transmembrane region" description="Helical" evidence="6">
    <location>
        <begin position="95"/>
        <end position="123"/>
    </location>
</feature>
<evidence type="ECO:0000256" key="5">
    <source>
        <dbReference type="ARBA" id="ARBA00023136"/>
    </source>
</evidence>
<evidence type="ECO:0000256" key="6">
    <source>
        <dbReference type="SAM" id="Phobius"/>
    </source>
</evidence>
<feature type="transmembrane region" description="Helical" evidence="6">
    <location>
        <begin position="286"/>
        <end position="305"/>
    </location>
</feature>
<gene>
    <name evidence="9" type="ORF">SAMN04489735_100345</name>
</gene>
<evidence type="ECO:0000256" key="1">
    <source>
        <dbReference type="ARBA" id="ARBA00004651"/>
    </source>
</evidence>
<feature type="domain" description="Na+/H+ antiporter NhaC-like C-terminal" evidence="7">
    <location>
        <begin position="144"/>
        <end position="430"/>
    </location>
</feature>
<evidence type="ECO:0000256" key="3">
    <source>
        <dbReference type="ARBA" id="ARBA00022692"/>
    </source>
</evidence>
<keyword evidence="5 6" id="KW-0472">Membrane</keyword>
<feature type="transmembrane region" description="Helical" evidence="6">
    <location>
        <begin position="143"/>
        <end position="166"/>
    </location>
</feature>
<dbReference type="PANTHER" id="PTHR37821:SF1">
    <property type="entry name" value="AMINO ACID TRANSPORTER YUIF-RELATED"/>
    <property type="match status" value="1"/>
</dbReference>
<evidence type="ECO:0000256" key="2">
    <source>
        <dbReference type="ARBA" id="ARBA00022475"/>
    </source>
</evidence>
<comment type="subcellular location">
    <subcellularLocation>
        <location evidence="1">Cell membrane</location>
        <topology evidence="1">Multi-pass membrane protein</topology>
    </subcellularLocation>
</comment>
<feature type="domain" description="Putative Na+/H+ antiporter N-terminal" evidence="8">
    <location>
        <begin position="4"/>
        <end position="89"/>
    </location>
</feature>
<evidence type="ECO:0000259" key="8">
    <source>
        <dbReference type="Pfam" id="PF13726"/>
    </source>
</evidence>
<dbReference type="InterPro" id="IPR052576">
    <property type="entry name" value="AA_Transporter-Related"/>
</dbReference>
<dbReference type="InterPro" id="IPR032813">
    <property type="entry name" value="Na_H_antiport_N"/>
</dbReference>
<dbReference type="PANTHER" id="PTHR37821">
    <property type="entry name" value="AMINO ACID TRANSPORTER YUIF-RELATED"/>
    <property type="match status" value="1"/>
</dbReference>
<evidence type="ECO:0008006" key="11">
    <source>
        <dbReference type="Google" id="ProtNLM"/>
    </source>
</evidence>
<protein>
    <recommendedName>
        <fullName evidence="11">Na+/H+ antiporter NhaC</fullName>
    </recommendedName>
</protein>
<feature type="transmembrane region" description="Helical" evidence="6">
    <location>
        <begin position="256"/>
        <end position="274"/>
    </location>
</feature>
<accession>A0A1G7X7E4</accession>
<feature type="transmembrane region" description="Helical" evidence="6">
    <location>
        <begin position="60"/>
        <end position="83"/>
    </location>
</feature>
<keyword evidence="3 6" id="KW-0812">Transmembrane</keyword>
<dbReference type="Pfam" id="PF03553">
    <property type="entry name" value="Na_H_antiporter"/>
    <property type="match status" value="1"/>
</dbReference>
<evidence type="ECO:0000313" key="9">
    <source>
        <dbReference type="EMBL" id="SDG80095.1"/>
    </source>
</evidence>
<feature type="transmembrane region" description="Helical" evidence="6">
    <location>
        <begin position="328"/>
        <end position="346"/>
    </location>
</feature>
<evidence type="ECO:0000259" key="7">
    <source>
        <dbReference type="Pfam" id="PF03553"/>
    </source>
</evidence>
<dbReference type="Pfam" id="PF13726">
    <property type="entry name" value="Na_H_antiport_2"/>
    <property type="match status" value="1"/>
</dbReference>
<name>A0A1G7X7E4_ANETH</name>
<organism evidence="9 10">
    <name type="scientific">Aneurinibacillus thermoaerophilus</name>
    <dbReference type="NCBI Taxonomy" id="143495"/>
    <lineage>
        <taxon>Bacteria</taxon>
        <taxon>Bacillati</taxon>
        <taxon>Bacillota</taxon>
        <taxon>Bacilli</taxon>
        <taxon>Bacillales</taxon>
        <taxon>Paenibacillaceae</taxon>
        <taxon>Aneurinibacillus group</taxon>
        <taxon>Aneurinibacillus</taxon>
    </lineage>
</organism>
<keyword evidence="4 6" id="KW-1133">Transmembrane helix</keyword>
<dbReference type="GO" id="GO:0005886">
    <property type="term" value="C:plasma membrane"/>
    <property type="evidence" value="ECO:0007669"/>
    <property type="project" value="UniProtKB-SubCell"/>
</dbReference>
<dbReference type="InterPro" id="IPR018461">
    <property type="entry name" value="Na/H_Antiport_NhaC-like_C"/>
</dbReference>
<dbReference type="Proteomes" id="UP000198956">
    <property type="component" value="Unassembled WGS sequence"/>
</dbReference>
<feature type="transmembrane region" description="Helical" evidence="6">
    <location>
        <begin position="186"/>
        <end position="206"/>
    </location>
</feature>
<proteinExistence type="predicted"/>